<proteinExistence type="predicted"/>
<keyword evidence="3" id="KW-1185">Reference proteome</keyword>
<feature type="coiled-coil region" evidence="1">
    <location>
        <begin position="289"/>
        <end position="323"/>
    </location>
</feature>
<evidence type="ECO:0000313" key="2">
    <source>
        <dbReference type="EMBL" id="EAS01622.1"/>
    </source>
</evidence>
<dbReference type="RefSeq" id="XP_001021867.1">
    <property type="nucleotide sequence ID" value="XM_001021867.3"/>
</dbReference>
<reference evidence="3" key="1">
    <citation type="journal article" date="2006" name="PLoS Biol.">
        <title>Macronuclear genome sequence of the ciliate Tetrahymena thermophila, a model eukaryote.</title>
        <authorList>
            <person name="Eisen J.A."/>
            <person name="Coyne R.S."/>
            <person name="Wu M."/>
            <person name="Wu D."/>
            <person name="Thiagarajan M."/>
            <person name="Wortman J.R."/>
            <person name="Badger J.H."/>
            <person name="Ren Q."/>
            <person name="Amedeo P."/>
            <person name="Jones K.M."/>
            <person name="Tallon L.J."/>
            <person name="Delcher A.L."/>
            <person name="Salzberg S.L."/>
            <person name="Silva J.C."/>
            <person name="Haas B.J."/>
            <person name="Majoros W.H."/>
            <person name="Farzad M."/>
            <person name="Carlton J.M."/>
            <person name="Smith R.K. Jr."/>
            <person name="Garg J."/>
            <person name="Pearlman R.E."/>
            <person name="Karrer K.M."/>
            <person name="Sun L."/>
            <person name="Manning G."/>
            <person name="Elde N.C."/>
            <person name="Turkewitz A.P."/>
            <person name="Asai D.J."/>
            <person name="Wilkes D.E."/>
            <person name="Wang Y."/>
            <person name="Cai H."/>
            <person name="Collins K."/>
            <person name="Stewart B.A."/>
            <person name="Lee S.R."/>
            <person name="Wilamowska K."/>
            <person name="Weinberg Z."/>
            <person name="Ruzzo W.L."/>
            <person name="Wloga D."/>
            <person name="Gaertig J."/>
            <person name="Frankel J."/>
            <person name="Tsao C.-C."/>
            <person name="Gorovsky M.A."/>
            <person name="Keeling P.J."/>
            <person name="Waller R.F."/>
            <person name="Patron N.J."/>
            <person name="Cherry J.M."/>
            <person name="Stover N.A."/>
            <person name="Krieger C.J."/>
            <person name="del Toro C."/>
            <person name="Ryder H.F."/>
            <person name="Williamson S.C."/>
            <person name="Barbeau R.A."/>
            <person name="Hamilton E.P."/>
            <person name="Orias E."/>
        </authorList>
    </citation>
    <scope>NUCLEOTIDE SEQUENCE [LARGE SCALE GENOMIC DNA]</scope>
    <source>
        <strain evidence="3">SB210</strain>
    </source>
</reference>
<keyword evidence="1" id="KW-0175">Coiled coil</keyword>
<sequence>MNQTIHNIYNNMQNNINDIEFQKQKQEQSRFLTQKQTDPNITQATDCKLENIYQKQDIMNQVCNDQLQQDQLNNNKQNQINSQIIQKDKQGRQNNQIQSFLQNFEDSLNGDYSKMVQNIQSQKSFDNDKISDNISGSDFEKKCQIRNDLKQVSKQMNESLINQKLTSSQFLSQDKSFLFKKTSVSQKEIDVSKNNQILGNNIMNSNPYQVVNVGLSKVALKNKLNPSMLKKFQNVGEQQEDYLVQLFDDESPKNDQRQVFNFSDKNIDVNVQDQIQNEEIKQFILNGHITQTYQQSEQQKQTRKKLESQIINILQNLKTSNNQKLITLLSCIDDDNDQDYDNNLDYKMQIRQKYLQQ</sequence>
<evidence type="ECO:0000313" key="3">
    <source>
        <dbReference type="Proteomes" id="UP000009168"/>
    </source>
</evidence>
<evidence type="ECO:0000256" key="1">
    <source>
        <dbReference type="SAM" id="Coils"/>
    </source>
</evidence>
<organism evidence="2 3">
    <name type="scientific">Tetrahymena thermophila (strain SB210)</name>
    <dbReference type="NCBI Taxonomy" id="312017"/>
    <lineage>
        <taxon>Eukaryota</taxon>
        <taxon>Sar</taxon>
        <taxon>Alveolata</taxon>
        <taxon>Ciliophora</taxon>
        <taxon>Intramacronucleata</taxon>
        <taxon>Oligohymenophorea</taxon>
        <taxon>Hymenostomatida</taxon>
        <taxon>Tetrahymenina</taxon>
        <taxon>Tetrahymenidae</taxon>
        <taxon>Tetrahymena</taxon>
    </lineage>
</organism>
<accession>I7M9G4</accession>
<dbReference type="AlphaFoldDB" id="I7M9G4"/>
<gene>
    <name evidence="2" type="ORF">TTHERM_00933110</name>
</gene>
<dbReference type="EMBL" id="GG662564">
    <property type="protein sequence ID" value="EAS01622.1"/>
    <property type="molecule type" value="Genomic_DNA"/>
</dbReference>
<dbReference type="InParanoid" id="I7M9G4"/>
<dbReference type="GeneID" id="7839792"/>
<name>I7M9G4_TETTS</name>
<dbReference type="Proteomes" id="UP000009168">
    <property type="component" value="Unassembled WGS sequence"/>
</dbReference>
<dbReference type="HOGENOM" id="CLU_777272_0_0_1"/>
<protein>
    <submittedName>
        <fullName evidence="2">Uncharacterized protein</fullName>
    </submittedName>
</protein>
<dbReference type="KEGG" id="tet:TTHERM_00933110"/>